<evidence type="ECO:0000256" key="1">
    <source>
        <dbReference type="ARBA" id="ARBA00001966"/>
    </source>
</evidence>
<dbReference type="Proteomes" id="UP000229297">
    <property type="component" value="Unassembled WGS sequence"/>
</dbReference>
<evidence type="ECO:0000259" key="8">
    <source>
        <dbReference type="PROSITE" id="PS51918"/>
    </source>
</evidence>
<dbReference type="InterPro" id="IPR007197">
    <property type="entry name" value="rSAM"/>
</dbReference>
<dbReference type="InterPro" id="IPR013785">
    <property type="entry name" value="Aldolase_TIM"/>
</dbReference>
<feature type="domain" description="Radical SAM core" evidence="8">
    <location>
        <begin position="59"/>
        <end position="292"/>
    </location>
</feature>
<keyword evidence="6" id="KW-0411">Iron-sulfur</keyword>
<evidence type="ECO:0000256" key="5">
    <source>
        <dbReference type="ARBA" id="ARBA00023004"/>
    </source>
</evidence>
<dbReference type="EMBL" id="PFIC01000045">
    <property type="protein sequence ID" value="PIX17759.1"/>
    <property type="molecule type" value="Genomic_DNA"/>
</dbReference>
<dbReference type="GO" id="GO:0051539">
    <property type="term" value="F:4 iron, 4 sulfur cluster binding"/>
    <property type="evidence" value="ECO:0007669"/>
    <property type="project" value="UniProtKB-KW"/>
</dbReference>
<evidence type="ECO:0000256" key="6">
    <source>
        <dbReference type="ARBA" id="ARBA00023014"/>
    </source>
</evidence>
<dbReference type="PANTHER" id="PTHR43273:SF3">
    <property type="entry name" value="ANAEROBIC SULFATASE-MATURATING ENZYME HOMOLOG ASLB-RELATED"/>
    <property type="match status" value="1"/>
</dbReference>
<dbReference type="Gene3D" id="3.20.20.70">
    <property type="entry name" value="Aldolase class I"/>
    <property type="match status" value="1"/>
</dbReference>
<dbReference type="SFLD" id="SFLDG01386">
    <property type="entry name" value="main_SPASM_domain-containing"/>
    <property type="match status" value="1"/>
</dbReference>
<dbReference type="GO" id="GO:0046872">
    <property type="term" value="F:metal ion binding"/>
    <property type="evidence" value="ECO:0007669"/>
    <property type="project" value="UniProtKB-KW"/>
</dbReference>
<evidence type="ECO:0000313" key="10">
    <source>
        <dbReference type="Proteomes" id="UP000229297"/>
    </source>
</evidence>
<dbReference type="CDD" id="cd01335">
    <property type="entry name" value="Radical_SAM"/>
    <property type="match status" value="1"/>
</dbReference>
<dbReference type="PROSITE" id="PS51918">
    <property type="entry name" value="RADICAL_SAM"/>
    <property type="match status" value="1"/>
</dbReference>
<protein>
    <recommendedName>
        <fullName evidence="8">Radical SAM core domain-containing protein</fullName>
    </recommendedName>
</protein>
<dbReference type="PROSITE" id="PS01305">
    <property type="entry name" value="MOAA_NIFB_PQQE"/>
    <property type="match status" value="1"/>
</dbReference>
<dbReference type="InterPro" id="IPR058240">
    <property type="entry name" value="rSAM_sf"/>
</dbReference>
<keyword evidence="2" id="KW-0004">4Fe-4S</keyword>
<organism evidence="9 10">
    <name type="scientific">Candidatus Desantisbacteria bacterium CG_4_8_14_3_um_filter_40_12</name>
    <dbReference type="NCBI Taxonomy" id="1974545"/>
    <lineage>
        <taxon>Bacteria</taxon>
        <taxon>Candidatus Desantisiibacteriota</taxon>
    </lineage>
</organism>
<gene>
    <name evidence="9" type="ORF">COZ71_01630</name>
</gene>
<evidence type="ECO:0000256" key="3">
    <source>
        <dbReference type="ARBA" id="ARBA00022691"/>
    </source>
</evidence>
<sequence>MEVLMPNSQYIHHFSSPHTQDVALYHSLSMDIVYCNPTLDPATLPINDSKESIIQTNIQPEITVMYLLLTNNCNLRCRYCTVQYNLNDASIKVMDTTTIKKSIQLFKELVPSGKKASITFFGGEPTLNPNGLQAALMEISHTFTPDEIQVFMVSNGTAITEKIIDMLVQYNVFPIISIDGWQEIHDQMRVYDNDTGSYQDAIAGYNRLKDKGLNVGISTLVGKHNCEYLPEITSFFIQELKAFNLGMSLPHIKPEAADVSIELLTPELISSWEIARDNNFYIMQIGKRFNALAKQKPILRSCPGSKGWSMIRILPDGTITLCENMGLKNKAVLGNVNNSLPGMISPTPFDVINHPEIIDWNKRYPYNMNDCLTCSAISICGGGCPYDAFLKTGSIHNPEQRSCYLSRHLLEWAIWDIYKRVDMSQGFAVPTKEQRQGILPKELPYFMENKGNYSGKGIYHGKHIS</sequence>
<keyword evidence="4" id="KW-0479">Metal-binding</keyword>
<dbReference type="InterPro" id="IPR023885">
    <property type="entry name" value="4Fe4S-binding_SPASM_dom"/>
</dbReference>
<comment type="cofactor">
    <cofactor evidence="1">
        <name>[4Fe-4S] cluster</name>
        <dbReference type="ChEBI" id="CHEBI:49883"/>
    </cofactor>
</comment>
<reference evidence="10" key="1">
    <citation type="submission" date="2017-09" db="EMBL/GenBank/DDBJ databases">
        <title>Depth-based differentiation of microbial function through sediment-hosted aquifers and enrichment of novel symbionts in the deep terrestrial subsurface.</title>
        <authorList>
            <person name="Probst A.J."/>
            <person name="Ladd B."/>
            <person name="Jarett J.K."/>
            <person name="Geller-Mcgrath D.E."/>
            <person name="Sieber C.M.K."/>
            <person name="Emerson J.B."/>
            <person name="Anantharaman K."/>
            <person name="Thomas B.C."/>
            <person name="Malmstrom R."/>
            <person name="Stieglmeier M."/>
            <person name="Klingl A."/>
            <person name="Woyke T."/>
            <person name="Ryan C.M."/>
            <person name="Banfield J.F."/>
        </authorList>
    </citation>
    <scope>NUCLEOTIDE SEQUENCE [LARGE SCALE GENOMIC DNA]</scope>
</reference>
<dbReference type="SFLD" id="SFLDS00029">
    <property type="entry name" value="Radical_SAM"/>
    <property type="match status" value="1"/>
</dbReference>
<evidence type="ECO:0000256" key="7">
    <source>
        <dbReference type="ARBA" id="ARBA00023601"/>
    </source>
</evidence>
<evidence type="ECO:0000313" key="9">
    <source>
        <dbReference type="EMBL" id="PIX17759.1"/>
    </source>
</evidence>
<accession>A0A2M7JEC6</accession>
<dbReference type="InterPro" id="IPR023867">
    <property type="entry name" value="Sulphatase_maturase_rSAM"/>
</dbReference>
<keyword evidence="5" id="KW-0408">Iron</keyword>
<dbReference type="SFLD" id="SFLDG01067">
    <property type="entry name" value="SPASM/twitch_domain_containing"/>
    <property type="match status" value="1"/>
</dbReference>
<name>A0A2M7JEC6_9BACT</name>
<proteinExistence type="inferred from homology"/>
<dbReference type="GO" id="GO:0016491">
    <property type="term" value="F:oxidoreductase activity"/>
    <property type="evidence" value="ECO:0007669"/>
    <property type="project" value="InterPro"/>
</dbReference>
<dbReference type="AlphaFoldDB" id="A0A2M7JEC6"/>
<comment type="caution">
    <text evidence="9">The sequence shown here is derived from an EMBL/GenBank/DDBJ whole genome shotgun (WGS) entry which is preliminary data.</text>
</comment>
<dbReference type="SFLD" id="SFLDG01384">
    <property type="entry name" value="thioether_bond_formation_requi"/>
    <property type="match status" value="1"/>
</dbReference>
<comment type="similarity">
    <text evidence="7">Belongs to the radical SAM superfamily. Anaerobic sulfatase-maturating enzyme family.</text>
</comment>
<dbReference type="SUPFAM" id="SSF102114">
    <property type="entry name" value="Radical SAM enzymes"/>
    <property type="match status" value="1"/>
</dbReference>
<dbReference type="NCBIfam" id="TIGR04085">
    <property type="entry name" value="rSAM_more_4Fe4S"/>
    <property type="match status" value="1"/>
</dbReference>
<dbReference type="Pfam" id="PF04055">
    <property type="entry name" value="Radical_SAM"/>
    <property type="match status" value="1"/>
</dbReference>
<dbReference type="InterPro" id="IPR000385">
    <property type="entry name" value="MoaA_NifB_PqqE_Fe-S-bd_CS"/>
</dbReference>
<evidence type="ECO:0000256" key="2">
    <source>
        <dbReference type="ARBA" id="ARBA00022485"/>
    </source>
</evidence>
<dbReference type="PANTHER" id="PTHR43273">
    <property type="entry name" value="ANAEROBIC SULFATASE-MATURATING ENZYME HOMOLOG ASLB-RELATED"/>
    <property type="match status" value="1"/>
</dbReference>
<keyword evidence="3" id="KW-0949">S-adenosyl-L-methionine</keyword>
<evidence type="ECO:0000256" key="4">
    <source>
        <dbReference type="ARBA" id="ARBA00022723"/>
    </source>
</evidence>